<evidence type="ECO:0000313" key="13">
    <source>
        <dbReference type="EMBL" id="SPE18911.1"/>
    </source>
</evidence>
<accession>A0A094YXD0</accession>
<sequence length="151" mass="16893">MLLYIILGLLILVGDQLLKGWIVANVSYGALHTVIPNILGLTYVQNDGAAWSMLAGQQWFFYIVTIIAVGVIGYLFYTSERSEKLYRIGLTLMLAGALGNFIDRLHLKYVVDMFQLEFINFPIFNVADTALTCGVICVFIAILLKEKVTHD</sequence>
<evidence type="ECO:0000313" key="15">
    <source>
        <dbReference type="Proteomes" id="UP000234349"/>
    </source>
</evidence>
<organism evidence="13 16">
    <name type="scientific">Latilactobacillus sakei</name>
    <name type="common">Lactobacillus sakei</name>
    <dbReference type="NCBI Taxonomy" id="1599"/>
    <lineage>
        <taxon>Bacteria</taxon>
        <taxon>Bacillati</taxon>
        <taxon>Bacillota</taxon>
        <taxon>Bacilli</taxon>
        <taxon>Lactobacillales</taxon>
        <taxon>Lactobacillaceae</taxon>
        <taxon>Latilactobacillus</taxon>
    </lineage>
</organism>
<proteinExistence type="inferred from homology"/>
<keyword evidence="3 9" id="KW-0645">Protease</keyword>
<evidence type="ECO:0000256" key="4">
    <source>
        <dbReference type="ARBA" id="ARBA00022692"/>
    </source>
</evidence>
<dbReference type="GeneID" id="57133809"/>
<evidence type="ECO:0000256" key="9">
    <source>
        <dbReference type="HAMAP-Rule" id="MF_00161"/>
    </source>
</evidence>
<dbReference type="Proteomes" id="UP000234349">
    <property type="component" value="Unassembled WGS sequence"/>
</dbReference>
<dbReference type="Proteomes" id="UP000239650">
    <property type="component" value="Unassembled WGS sequence"/>
</dbReference>
<evidence type="ECO:0000256" key="6">
    <source>
        <dbReference type="ARBA" id="ARBA00022801"/>
    </source>
</evidence>
<dbReference type="EMBL" id="CP122959">
    <property type="protein sequence ID" value="WGI18224.1"/>
    <property type="molecule type" value="Genomic_DNA"/>
</dbReference>
<dbReference type="Proteomes" id="UP001179858">
    <property type="component" value="Chromosome"/>
</dbReference>
<feature type="active site" evidence="9">
    <location>
        <position position="128"/>
    </location>
</feature>
<dbReference type="PROSITE" id="PS00855">
    <property type="entry name" value="SPASE_II"/>
    <property type="match status" value="1"/>
</dbReference>
<dbReference type="PRINTS" id="PR00781">
    <property type="entry name" value="LIPOSIGPTASE"/>
</dbReference>
<protein>
    <recommendedName>
        <fullName evidence="9">Lipoprotein signal peptidase</fullName>
        <ecNumber evidence="9">3.4.23.36</ecNumber>
    </recommendedName>
    <alternativeName>
        <fullName evidence="9">Prolipoprotein signal peptidase</fullName>
    </alternativeName>
    <alternativeName>
        <fullName evidence="9">Signal peptidase II</fullName>
        <shortName evidence="9">SPase II</shortName>
    </alternativeName>
</protein>
<dbReference type="EC" id="3.4.23.36" evidence="9"/>
<evidence type="ECO:0000256" key="5">
    <source>
        <dbReference type="ARBA" id="ARBA00022750"/>
    </source>
</evidence>
<dbReference type="NCBIfam" id="TIGR00077">
    <property type="entry name" value="lspA"/>
    <property type="match status" value="1"/>
</dbReference>
<name>A0A094YXD0_LATSK</name>
<feature type="transmembrane region" description="Helical" evidence="9">
    <location>
        <begin position="122"/>
        <end position="144"/>
    </location>
</feature>
<evidence type="ECO:0000256" key="8">
    <source>
        <dbReference type="ARBA" id="ARBA00023136"/>
    </source>
</evidence>
<reference evidence="13 16" key="2">
    <citation type="submission" date="2018-02" db="EMBL/GenBank/DDBJ databases">
        <authorList>
            <person name="Rodrigo-Torres L."/>
            <person name="Arahal R. D."/>
            <person name="Lucena T."/>
        </authorList>
    </citation>
    <scope>NUCLEOTIDE SEQUENCE [LARGE SCALE GENOMIC DNA]</scope>
    <source>
        <strain evidence="13 16">CECT 9267</strain>
    </source>
</reference>
<evidence type="ECO:0000256" key="7">
    <source>
        <dbReference type="ARBA" id="ARBA00022989"/>
    </source>
</evidence>
<dbReference type="RefSeq" id="WP_011374650.1">
    <property type="nucleotide sequence ID" value="NZ_AP017931.1"/>
</dbReference>
<feature type="transmembrane region" description="Helical" evidence="9">
    <location>
        <begin position="59"/>
        <end position="78"/>
    </location>
</feature>
<evidence type="ECO:0000256" key="1">
    <source>
        <dbReference type="ARBA" id="ARBA00006139"/>
    </source>
</evidence>
<feature type="active site" evidence="9">
    <location>
        <position position="112"/>
    </location>
</feature>
<dbReference type="GO" id="GO:0005886">
    <property type="term" value="C:plasma membrane"/>
    <property type="evidence" value="ECO:0007669"/>
    <property type="project" value="UniProtKB-SubCell"/>
</dbReference>
<evidence type="ECO:0000256" key="2">
    <source>
        <dbReference type="ARBA" id="ARBA00022475"/>
    </source>
</evidence>
<dbReference type="HAMAP" id="MF_00161">
    <property type="entry name" value="LspA"/>
    <property type="match status" value="1"/>
</dbReference>
<keyword evidence="4 9" id="KW-0812">Transmembrane</keyword>
<dbReference type="Pfam" id="PF01252">
    <property type="entry name" value="Peptidase_A8"/>
    <property type="match status" value="1"/>
</dbReference>
<keyword evidence="6 9" id="KW-0378">Hydrolase</keyword>
<dbReference type="SMR" id="A0A094YXD0"/>
<dbReference type="PANTHER" id="PTHR33695">
    <property type="entry name" value="LIPOPROTEIN SIGNAL PEPTIDASE"/>
    <property type="match status" value="1"/>
</dbReference>
<dbReference type="EMBL" id="OKRC01000001">
    <property type="protein sequence ID" value="SPE18911.1"/>
    <property type="molecule type" value="Genomic_DNA"/>
</dbReference>
<comment type="function">
    <text evidence="9 10">This protein specifically catalyzes the removal of signal peptides from prolipoproteins.</text>
</comment>
<reference evidence="14" key="3">
    <citation type="submission" date="2023-04" db="EMBL/GenBank/DDBJ databases">
        <title>Novel strain of Lactilactobacillus sakei and use thereof.</title>
        <authorList>
            <person name="Kim S.Y."/>
        </authorList>
    </citation>
    <scope>NUCLEOTIDE SEQUENCE</scope>
    <source>
        <strain evidence="14">HUP1</strain>
    </source>
</reference>
<dbReference type="GO" id="GO:0006508">
    <property type="term" value="P:proteolysis"/>
    <property type="evidence" value="ECO:0007669"/>
    <property type="project" value="UniProtKB-KW"/>
</dbReference>
<keyword evidence="7 9" id="KW-1133">Transmembrane helix</keyword>
<keyword evidence="2 9" id="KW-1003">Cell membrane</keyword>
<dbReference type="OMA" id="NRWYFPA"/>
<evidence type="ECO:0000256" key="3">
    <source>
        <dbReference type="ARBA" id="ARBA00022670"/>
    </source>
</evidence>
<dbReference type="InterPro" id="IPR001872">
    <property type="entry name" value="Peptidase_A8"/>
</dbReference>
<comment type="pathway">
    <text evidence="9">Protein modification; lipoprotein biosynthesis (signal peptide cleavage).</text>
</comment>
<comment type="caution">
    <text evidence="9">Lacks conserved residue(s) required for the propagation of feature annotation.</text>
</comment>
<comment type="similarity">
    <text evidence="1 9 11">Belongs to the peptidase A8 family.</text>
</comment>
<comment type="catalytic activity">
    <reaction evidence="9 10">
        <text>Release of signal peptides from bacterial membrane prolipoproteins. Hydrolyzes -Xaa-Yaa-Zaa-|-(S,diacylglyceryl)Cys-, in which Xaa is hydrophobic (preferably Leu), and Yaa (Ala or Ser) and Zaa (Gly or Ala) have small, neutral side chains.</text>
        <dbReference type="EC" id="3.4.23.36"/>
    </reaction>
</comment>
<reference evidence="12 15" key="1">
    <citation type="submission" date="2016-09" db="EMBL/GenBank/DDBJ databases">
        <authorList>
            <person name="Inglin R.C."/>
        </authorList>
    </citation>
    <scope>NUCLEOTIDE SEQUENCE [LARGE SCALE GENOMIC DNA]</scope>
    <source>
        <strain evidence="12 15">RI-517</strain>
    </source>
</reference>
<feature type="transmembrane region" description="Helical" evidence="9">
    <location>
        <begin position="85"/>
        <end position="102"/>
    </location>
</feature>
<dbReference type="GO" id="GO:0004190">
    <property type="term" value="F:aspartic-type endopeptidase activity"/>
    <property type="evidence" value="ECO:0007669"/>
    <property type="project" value="UniProtKB-UniRule"/>
</dbReference>
<evidence type="ECO:0000256" key="11">
    <source>
        <dbReference type="RuleBase" id="RU004181"/>
    </source>
</evidence>
<keyword evidence="13" id="KW-0449">Lipoprotein</keyword>
<comment type="subcellular location">
    <subcellularLocation>
        <location evidence="9">Cell membrane</location>
        <topology evidence="9">Multi-pass membrane protein</topology>
    </subcellularLocation>
</comment>
<evidence type="ECO:0000313" key="14">
    <source>
        <dbReference type="EMBL" id="WGI18224.1"/>
    </source>
</evidence>
<evidence type="ECO:0000313" key="16">
    <source>
        <dbReference type="Proteomes" id="UP000239650"/>
    </source>
</evidence>
<gene>
    <name evidence="9 13" type="primary">lspA</name>
    <name evidence="12" type="ORF">CUR37_01760</name>
    <name evidence="13" type="ORF">LAS9267_00397</name>
    <name evidence="14" type="ORF">QBD03_05535</name>
</gene>
<keyword evidence="5 9" id="KW-0064">Aspartyl protease</keyword>
<evidence type="ECO:0000313" key="12">
    <source>
        <dbReference type="EMBL" id="PKX79678.1"/>
    </source>
</evidence>
<dbReference type="EMBL" id="MKGH01000006">
    <property type="protein sequence ID" value="PKX79678.1"/>
    <property type="molecule type" value="Genomic_DNA"/>
</dbReference>
<keyword evidence="8 9" id="KW-0472">Membrane</keyword>
<dbReference type="PANTHER" id="PTHR33695:SF1">
    <property type="entry name" value="LIPOPROTEIN SIGNAL PEPTIDASE"/>
    <property type="match status" value="1"/>
</dbReference>
<evidence type="ECO:0000256" key="10">
    <source>
        <dbReference type="RuleBase" id="RU000594"/>
    </source>
</evidence>
<dbReference type="AlphaFoldDB" id="A0A094YXD0"/>